<dbReference type="PANTHER" id="PTHR24410">
    <property type="entry name" value="HL07962P-RELATED"/>
    <property type="match status" value="1"/>
</dbReference>
<dbReference type="InterPro" id="IPR051481">
    <property type="entry name" value="BTB-POZ/Galectin-3-binding"/>
</dbReference>
<evidence type="ECO:0000313" key="2">
    <source>
        <dbReference type="Proteomes" id="UP000085678"/>
    </source>
</evidence>
<dbReference type="Pfam" id="PF00651">
    <property type="entry name" value="BTB"/>
    <property type="match status" value="1"/>
</dbReference>
<dbReference type="PROSITE" id="PS50097">
    <property type="entry name" value="BTB"/>
    <property type="match status" value="1"/>
</dbReference>
<dbReference type="Gene3D" id="3.30.710.10">
    <property type="entry name" value="Potassium Channel Kv1.1, Chain A"/>
    <property type="match status" value="1"/>
</dbReference>
<evidence type="ECO:0000313" key="3">
    <source>
        <dbReference type="RefSeq" id="XP_013420513.2"/>
    </source>
</evidence>
<dbReference type="InParanoid" id="A0A1S3KD10"/>
<dbReference type="CDD" id="cd18493">
    <property type="entry name" value="BACK_BTBD17"/>
    <property type="match status" value="1"/>
</dbReference>
<keyword evidence="2" id="KW-1185">Reference proteome</keyword>
<evidence type="ECO:0000259" key="1">
    <source>
        <dbReference type="PROSITE" id="PS50097"/>
    </source>
</evidence>
<dbReference type="PANTHER" id="PTHR24410:SF41">
    <property type="entry name" value="HL07962P"/>
    <property type="match status" value="1"/>
</dbReference>
<dbReference type="InterPro" id="IPR056184">
    <property type="entry name" value="TRAF_BTBD17"/>
</dbReference>
<feature type="domain" description="BTB" evidence="1">
    <location>
        <begin position="84"/>
        <end position="154"/>
    </location>
</feature>
<dbReference type="InterPro" id="IPR011333">
    <property type="entry name" value="SKP1/BTB/POZ_sf"/>
</dbReference>
<dbReference type="AlphaFoldDB" id="A0A1S3KD10"/>
<dbReference type="SUPFAM" id="SSF54695">
    <property type="entry name" value="POZ domain"/>
    <property type="match status" value="1"/>
</dbReference>
<dbReference type="InterPro" id="IPR000210">
    <property type="entry name" value="BTB/POZ_dom"/>
</dbReference>
<dbReference type="Proteomes" id="UP000085678">
    <property type="component" value="Unplaced"/>
</dbReference>
<proteinExistence type="predicted"/>
<organism evidence="2 3">
    <name type="scientific">Lingula anatina</name>
    <name type="common">Brachiopod</name>
    <name type="synonym">Lingula unguis</name>
    <dbReference type="NCBI Taxonomy" id="7574"/>
    <lineage>
        <taxon>Eukaryota</taxon>
        <taxon>Metazoa</taxon>
        <taxon>Spiralia</taxon>
        <taxon>Lophotrochozoa</taxon>
        <taxon>Brachiopoda</taxon>
        <taxon>Linguliformea</taxon>
        <taxon>Lingulata</taxon>
        <taxon>Lingulida</taxon>
        <taxon>Linguloidea</taxon>
        <taxon>Lingulidae</taxon>
        <taxon>Lingula</taxon>
    </lineage>
</organism>
<dbReference type="STRING" id="7574.A0A1S3KD10"/>
<dbReference type="Pfam" id="PF07707">
    <property type="entry name" value="BACK"/>
    <property type="match status" value="1"/>
</dbReference>
<dbReference type="OrthoDB" id="2359033at2759"/>
<dbReference type="SMART" id="SM00225">
    <property type="entry name" value="BTB"/>
    <property type="match status" value="1"/>
</dbReference>
<accession>A0A1S3KD10</accession>
<dbReference type="Gene3D" id="1.25.40.420">
    <property type="match status" value="1"/>
</dbReference>
<name>A0A1S3KD10_LINAN</name>
<dbReference type="CDD" id="cd18292">
    <property type="entry name" value="BTB_POZ_BTBD17"/>
    <property type="match status" value="1"/>
</dbReference>
<reference evidence="3" key="1">
    <citation type="submission" date="2025-08" db="UniProtKB">
        <authorList>
            <consortium name="RefSeq"/>
        </authorList>
    </citation>
    <scope>IDENTIFICATION</scope>
    <source>
        <tissue evidence="3">Gonads</tissue>
    </source>
</reference>
<dbReference type="InterPro" id="IPR011705">
    <property type="entry name" value="BACK"/>
</dbReference>
<gene>
    <name evidence="3" type="primary">LOC106180884</name>
</gene>
<protein>
    <submittedName>
        <fullName evidence="3">BTB/POZ domain-containing protein 17</fullName>
    </submittedName>
</protein>
<dbReference type="OMA" id="VEPKESC"/>
<dbReference type="RefSeq" id="XP_013420513.2">
    <property type="nucleotide sequence ID" value="XM_013565059.2"/>
</dbReference>
<sequence length="517" mass="58754">MAASCMVCNTGPHAWQNTQNSRYATSYQNKLQDYQDEQLYGYNRSCKKICLSPISWSSEGGAKFNNSSSVVHKLGILLESEDLSDLTLKVGHKTFQAHRLILSCASDVFRVMLMNPRWPEAHKASIVLKEEPECIAVFQHFLRYLYTGVISLHSRTVLPLLMLADKYNIDDLGQLCVDFMCEHMVAAPAEMYVVSWLQYAQVCGHGKLEVACSNFVLWNFETVIQTSDFVLMDRNLLIHFLSSSELVISDEFTLYLGVCHWLAHLCTRTKKKSAMFHDVVLQVLAHIRFPMMSPVQLEQLNHHPLSADFQAFLQQKIKLASEYHSSSLEARKSMAGVSGVCDEFRPRNYTCDTWSTVLSIENFKTLPEHSVRPIIFATPVSGSKADENSQWEWSADLYPKGVHFQGCVMIGLQRNYDIEETIYENVRLALQAKEDPNVKSSASSCRHVDIAVLAFAEEGNIEYVRNVKHKRFMFDGEWTVCNLNDVVPFNDLNSKVTSYLTGPEKSTFKIVIIIKPV</sequence>
<dbReference type="SMART" id="SM00875">
    <property type="entry name" value="BACK"/>
    <property type="match status" value="1"/>
</dbReference>
<dbReference type="FunCoup" id="A0A1S3KD10">
    <property type="interactions" value="736"/>
</dbReference>
<dbReference type="GeneID" id="106180884"/>
<dbReference type="Pfam" id="PF23651">
    <property type="entry name" value="TRAF_BTBD17"/>
    <property type="match status" value="1"/>
</dbReference>
<dbReference type="KEGG" id="lak:106180884"/>